<dbReference type="AlphaFoldDB" id="A0A1F6PE05"/>
<keyword evidence="3 10" id="KW-0547">Nucleotide-binding</keyword>
<feature type="binding site" evidence="10">
    <location>
        <position position="591"/>
    </location>
    <ligand>
        <name>ATP</name>
        <dbReference type="ChEBI" id="CHEBI:30616"/>
    </ligand>
</feature>
<evidence type="ECO:0000256" key="1">
    <source>
        <dbReference type="ARBA" id="ARBA00022490"/>
    </source>
</evidence>
<comment type="catalytic activity">
    <reaction evidence="8 10">
        <text>tRNA(Val) + L-valine + ATP = L-valyl-tRNA(Val) + AMP + diphosphate</text>
        <dbReference type="Rhea" id="RHEA:10704"/>
        <dbReference type="Rhea" id="RHEA-COMP:9672"/>
        <dbReference type="Rhea" id="RHEA-COMP:9708"/>
        <dbReference type="ChEBI" id="CHEBI:30616"/>
        <dbReference type="ChEBI" id="CHEBI:33019"/>
        <dbReference type="ChEBI" id="CHEBI:57762"/>
        <dbReference type="ChEBI" id="CHEBI:78442"/>
        <dbReference type="ChEBI" id="CHEBI:78537"/>
        <dbReference type="ChEBI" id="CHEBI:456215"/>
        <dbReference type="EC" id="6.1.1.9"/>
    </reaction>
</comment>
<dbReference type="InterPro" id="IPR019499">
    <property type="entry name" value="Val-tRNA_synth_tRNA-bd"/>
</dbReference>
<comment type="similarity">
    <text evidence="9 10">Belongs to the class-I aminoacyl-tRNA synthetase family. ValS type 1 subfamily.</text>
</comment>
<dbReference type="Gene3D" id="3.40.50.620">
    <property type="entry name" value="HUPs"/>
    <property type="match status" value="2"/>
</dbReference>
<dbReference type="PRINTS" id="PR00986">
    <property type="entry name" value="TRNASYNTHVAL"/>
</dbReference>
<dbReference type="InterPro" id="IPR001412">
    <property type="entry name" value="aa-tRNA-synth_I_CS"/>
</dbReference>
<comment type="subcellular location">
    <subcellularLocation>
        <location evidence="10">Cytoplasm</location>
    </subcellularLocation>
</comment>
<dbReference type="Pfam" id="PF10458">
    <property type="entry name" value="Val_tRNA-synt_C"/>
    <property type="match status" value="1"/>
</dbReference>
<dbReference type="PANTHER" id="PTHR11946:SF93">
    <property type="entry name" value="VALINE--TRNA LIGASE, CHLOROPLASTIC_MITOCHONDRIAL 2"/>
    <property type="match status" value="1"/>
</dbReference>
<evidence type="ECO:0000256" key="2">
    <source>
        <dbReference type="ARBA" id="ARBA00022598"/>
    </source>
</evidence>
<dbReference type="GO" id="GO:0002161">
    <property type="term" value="F:aminoacyl-tRNA deacylase activity"/>
    <property type="evidence" value="ECO:0007669"/>
    <property type="project" value="InterPro"/>
</dbReference>
<dbReference type="Pfam" id="PF08264">
    <property type="entry name" value="Anticodon_1"/>
    <property type="match status" value="1"/>
</dbReference>
<dbReference type="STRING" id="1798709.A2538_00895"/>
<sequence length="933" mass="106050">MPMSKELPKAYEPQNYEDVIYKRWEDSGFFNPDVCVEKDVTDVNAKPFTIVLPPPNVTGTLHIGHAMMLAIEDLMTRYHRMKGDKTLWLPGTDHAAIATQTKVEKLLIEKGIKDPKKELGREKFLDEVNKFAQASHDTIVNQCKKMGSSLDWSREAFTLDEPRNLAVRTVFKKMYDDGLIYRGYRIVNWCPRCHSTLADDEVEHKDQIAKLYTFKYSKDFPIAIATTRPETKLGDTAVAVNSTDKRYAKYIGQEFVIKNFANGTDLKIKIIGDENVDVNFGTGAVGVTPAHSFADYEMYLKNNLELISVIDEDGKMTASAGKNYQGLPVKEARTKVVEHLVANGLLEKEEDVSNSLSICYRCGYAIEPIPSKQWFIDVNKKFALGDSKLNGIKTGQQVSLKDLMRQVVDSGQIEIIPERFSKTYSHWINNLRDWCISRQIWYGHQIPVWYCLMCMDKNNGIKEVLFHGENFDRTLVVGKRNSADPIVSVNQPDECPTCNCADRAKLIQDPDTLDTWFSSGLWTFSTLGWPEKTVDLQTFHPTSVLETGYDILFFWVARMVLMTTYVLGDIPFEKVYMHGLVRDEQGRKMSKSLGNVIDPLDSIAKYGADATRLSLLLGNTPGNDTRLSEEKIAGFRNFTNKLWNMARFIIANSKIKNQNSKLQLKIQNLTLADKWILSRLDATVKDVSENIENFQFSAAGEKLRDFTWSELADWYLEIAKIEGDKEEILQYILQTLLKLWHPFMPFVTEQIWSEMFGIDRMLMVESWPHLVIPTVVEESLNDFNTIQLIITTIRSARADNKIEPNKKIDATISAGAKEKLLIENSAIITGLARLEKLTIEKKAVKPENAVALVCGDMEIYLDLSGAVDIEKEKVRLTKEVEATEKFVTIMNNKLANAEFVNNAPPAVVEKEKQKLSDAQTKLEKLQTQLNNLK</sequence>
<dbReference type="EC" id="6.1.1.9" evidence="10"/>
<dbReference type="SUPFAM" id="SSF46589">
    <property type="entry name" value="tRNA-binding arm"/>
    <property type="match status" value="1"/>
</dbReference>
<dbReference type="InterPro" id="IPR009080">
    <property type="entry name" value="tRNAsynth_Ia_anticodon-bd"/>
</dbReference>
<feature type="domain" description="Valyl-tRNA synthetase tRNA-binding arm" evidence="13">
    <location>
        <begin position="868"/>
        <end position="933"/>
    </location>
</feature>
<dbReference type="FunFam" id="1.10.287.380:FF:000001">
    <property type="entry name" value="Valine--tRNA ligase"/>
    <property type="match status" value="1"/>
</dbReference>
<comment type="caution">
    <text evidence="14">The sequence shown here is derived from an EMBL/GenBank/DDBJ whole genome shotgun (WGS) entry which is preliminary data.</text>
</comment>
<name>A0A1F6PE05_9BACT</name>
<feature type="domain" description="Aminoacyl-tRNA synthetase class Ia" evidence="11">
    <location>
        <begin position="20"/>
        <end position="627"/>
    </location>
</feature>
<dbReference type="InterPro" id="IPR037118">
    <property type="entry name" value="Val-tRNA_synth_C_sf"/>
</dbReference>
<protein>
    <recommendedName>
        <fullName evidence="10">Valine--tRNA ligase</fullName>
        <ecNumber evidence="10">6.1.1.9</ecNumber>
    </recommendedName>
    <alternativeName>
        <fullName evidence="10">Valyl-tRNA synthetase</fullName>
        <shortName evidence="10">ValRS</shortName>
    </alternativeName>
</protein>
<dbReference type="EMBL" id="MFRE01000009">
    <property type="protein sequence ID" value="OGH94348.1"/>
    <property type="molecule type" value="Genomic_DNA"/>
</dbReference>
<dbReference type="Proteomes" id="UP000178254">
    <property type="component" value="Unassembled WGS sequence"/>
</dbReference>
<evidence type="ECO:0000313" key="14">
    <source>
        <dbReference type="EMBL" id="OGH94348.1"/>
    </source>
</evidence>
<organism evidence="14 15">
    <name type="scientific">Candidatus Magasanikbacteria bacterium RIFOXYD2_FULL_41_14</name>
    <dbReference type="NCBI Taxonomy" id="1798709"/>
    <lineage>
        <taxon>Bacteria</taxon>
        <taxon>Candidatus Magasanikiibacteriota</taxon>
    </lineage>
</organism>
<evidence type="ECO:0000256" key="8">
    <source>
        <dbReference type="ARBA" id="ARBA00047552"/>
    </source>
</evidence>
<evidence type="ECO:0000259" key="12">
    <source>
        <dbReference type="Pfam" id="PF08264"/>
    </source>
</evidence>
<dbReference type="PANTHER" id="PTHR11946">
    <property type="entry name" value="VALYL-TRNA SYNTHETASES"/>
    <property type="match status" value="1"/>
</dbReference>
<dbReference type="InterPro" id="IPR013155">
    <property type="entry name" value="M/V/L/I-tRNA-synth_anticd-bd"/>
</dbReference>
<dbReference type="InterPro" id="IPR014729">
    <property type="entry name" value="Rossmann-like_a/b/a_fold"/>
</dbReference>
<accession>A0A1F6PE05</accession>
<evidence type="ECO:0000256" key="5">
    <source>
        <dbReference type="ARBA" id="ARBA00022917"/>
    </source>
</evidence>
<proteinExistence type="inferred from homology"/>
<keyword evidence="6 10" id="KW-0175">Coiled coil</keyword>
<dbReference type="GO" id="GO:0006438">
    <property type="term" value="P:valyl-tRNA aminoacylation"/>
    <property type="evidence" value="ECO:0007669"/>
    <property type="project" value="UniProtKB-UniRule"/>
</dbReference>
<dbReference type="SUPFAM" id="SSF52374">
    <property type="entry name" value="Nucleotidylyl transferase"/>
    <property type="match status" value="1"/>
</dbReference>
<dbReference type="NCBIfam" id="TIGR00422">
    <property type="entry name" value="valS"/>
    <property type="match status" value="1"/>
</dbReference>
<dbReference type="PROSITE" id="PS00178">
    <property type="entry name" value="AA_TRNA_LIGASE_I"/>
    <property type="match status" value="1"/>
</dbReference>
<feature type="short sequence motif" description="'KMSKS' region" evidence="10">
    <location>
        <begin position="588"/>
        <end position="592"/>
    </location>
</feature>
<dbReference type="InterPro" id="IPR010978">
    <property type="entry name" value="tRNA-bd_arm"/>
</dbReference>
<dbReference type="Pfam" id="PF00133">
    <property type="entry name" value="tRNA-synt_1"/>
    <property type="match status" value="1"/>
</dbReference>
<comment type="domain">
    <text evidence="10">ValRS has two distinct active sites: one for aminoacylation and one for editing. The misactivated threonine is translocated from the active site to the editing site.</text>
</comment>
<dbReference type="GO" id="GO:0004832">
    <property type="term" value="F:valine-tRNA ligase activity"/>
    <property type="evidence" value="ECO:0007669"/>
    <property type="project" value="UniProtKB-UniRule"/>
</dbReference>
<feature type="short sequence motif" description="'HIGH' region" evidence="10">
    <location>
        <begin position="55"/>
        <end position="65"/>
    </location>
</feature>
<reference evidence="14 15" key="1">
    <citation type="journal article" date="2016" name="Nat. Commun.">
        <title>Thousands of microbial genomes shed light on interconnected biogeochemical processes in an aquifer system.</title>
        <authorList>
            <person name="Anantharaman K."/>
            <person name="Brown C.T."/>
            <person name="Hug L.A."/>
            <person name="Sharon I."/>
            <person name="Castelle C.J."/>
            <person name="Probst A.J."/>
            <person name="Thomas B.C."/>
            <person name="Singh A."/>
            <person name="Wilkins M.J."/>
            <person name="Karaoz U."/>
            <person name="Brodie E.L."/>
            <person name="Williams K.H."/>
            <person name="Hubbard S.S."/>
            <person name="Banfield J.F."/>
        </authorList>
    </citation>
    <scope>NUCLEOTIDE SEQUENCE [LARGE SCALE GENOMIC DNA]</scope>
</reference>
<dbReference type="Gene3D" id="1.10.730.10">
    <property type="entry name" value="Isoleucyl-tRNA Synthetase, Domain 1"/>
    <property type="match status" value="1"/>
</dbReference>
<gene>
    <name evidence="10" type="primary">valS</name>
    <name evidence="14" type="ORF">A2538_00895</name>
</gene>
<dbReference type="InterPro" id="IPR002303">
    <property type="entry name" value="Valyl-tRNA_ligase"/>
</dbReference>
<dbReference type="InterPro" id="IPR033705">
    <property type="entry name" value="Anticodon_Ia_Val"/>
</dbReference>
<evidence type="ECO:0000256" key="10">
    <source>
        <dbReference type="HAMAP-Rule" id="MF_02004"/>
    </source>
</evidence>
<keyword evidence="4 10" id="KW-0067">ATP-binding</keyword>
<keyword evidence="2 10" id="KW-0436">Ligase</keyword>
<dbReference type="InterPro" id="IPR009008">
    <property type="entry name" value="Val/Leu/Ile-tRNA-synth_edit"/>
</dbReference>
<keyword evidence="7 10" id="KW-0030">Aminoacyl-tRNA synthetase</keyword>
<dbReference type="GO" id="GO:0005829">
    <property type="term" value="C:cytosol"/>
    <property type="evidence" value="ECO:0007669"/>
    <property type="project" value="TreeGrafter"/>
</dbReference>
<dbReference type="CDD" id="cd00817">
    <property type="entry name" value="ValRS_core"/>
    <property type="match status" value="1"/>
</dbReference>
<dbReference type="GO" id="GO:0005524">
    <property type="term" value="F:ATP binding"/>
    <property type="evidence" value="ECO:0007669"/>
    <property type="project" value="UniProtKB-UniRule"/>
</dbReference>
<dbReference type="SUPFAM" id="SSF47323">
    <property type="entry name" value="Anticodon-binding domain of a subclass of class I aminoacyl-tRNA synthetases"/>
    <property type="match status" value="1"/>
</dbReference>
<keyword evidence="1 10" id="KW-0963">Cytoplasm</keyword>
<feature type="domain" description="Methionyl/Valyl/Leucyl/Isoleucyl-tRNA synthetase anticodon-binding" evidence="12">
    <location>
        <begin position="673"/>
        <end position="811"/>
    </location>
</feature>
<evidence type="ECO:0000256" key="9">
    <source>
        <dbReference type="ARBA" id="ARBA00060830"/>
    </source>
</evidence>
<comment type="function">
    <text evidence="10">Catalyzes the attachment of valine to tRNA(Val). As ValRS can inadvertently accommodate and process structurally similar amino acids such as threonine, to avoid such errors, it has a 'posttransfer' editing activity that hydrolyzes mischarged Thr-tRNA(Val) in a tRNA-dependent manner.</text>
</comment>
<comment type="domain">
    <text evidence="10">The C-terminal coiled-coil domain is crucial for aminoacylation activity.</text>
</comment>
<dbReference type="FunFam" id="3.40.50.620:FF:000020">
    <property type="entry name" value="Valine--tRNA ligase, mitochondrial"/>
    <property type="match status" value="1"/>
</dbReference>
<evidence type="ECO:0000256" key="6">
    <source>
        <dbReference type="ARBA" id="ARBA00023054"/>
    </source>
</evidence>
<evidence type="ECO:0000259" key="13">
    <source>
        <dbReference type="Pfam" id="PF10458"/>
    </source>
</evidence>
<dbReference type="Gene3D" id="1.10.287.380">
    <property type="entry name" value="Valyl-tRNA synthetase, C-terminal domain"/>
    <property type="match status" value="1"/>
</dbReference>
<dbReference type="NCBIfam" id="NF004349">
    <property type="entry name" value="PRK05729.1"/>
    <property type="match status" value="1"/>
</dbReference>
<dbReference type="HAMAP" id="MF_02004">
    <property type="entry name" value="Val_tRNA_synth_type1"/>
    <property type="match status" value="1"/>
</dbReference>
<comment type="subunit">
    <text evidence="10">Monomer.</text>
</comment>
<evidence type="ECO:0000256" key="3">
    <source>
        <dbReference type="ARBA" id="ARBA00022741"/>
    </source>
</evidence>
<evidence type="ECO:0000259" key="11">
    <source>
        <dbReference type="Pfam" id="PF00133"/>
    </source>
</evidence>
<keyword evidence="5 10" id="KW-0648">Protein biosynthesis</keyword>
<evidence type="ECO:0000256" key="7">
    <source>
        <dbReference type="ARBA" id="ARBA00023146"/>
    </source>
</evidence>
<dbReference type="SUPFAM" id="SSF50677">
    <property type="entry name" value="ValRS/IleRS/LeuRS editing domain"/>
    <property type="match status" value="1"/>
</dbReference>
<dbReference type="InterPro" id="IPR002300">
    <property type="entry name" value="aa-tRNA-synth_Ia"/>
</dbReference>
<evidence type="ECO:0000256" key="4">
    <source>
        <dbReference type="ARBA" id="ARBA00022840"/>
    </source>
</evidence>
<dbReference type="CDD" id="cd07962">
    <property type="entry name" value="Anticodon_Ia_Val"/>
    <property type="match status" value="1"/>
</dbReference>
<evidence type="ECO:0000313" key="15">
    <source>
        <dbReference type="Proteomes" id="UP000178254"/>
    </source>
</evidence>